<dbReference type="EMBL" id="CAUYUJ010001114">
    <property type="protein sequence ID" value="CAK0794264.1"/>
    <property type="molecule type" value="Genomic_DNA"/>
</dbReference>
<feature type="region of interest" description="Disordered" evidence="2">
    <location>
        <begin position="254"/>
        <end position="354"/>
    </location>
</feature>
<name>A0ABN9PUL6_9DINO</name>
<accession>A0ABN9PUL6</accession>
<gene>
    <name evidence="3" type="ORF">PCOR1329_LOCUS4327</name>
</gene>
<comment type="caution">
    <text evidence="3">The sequence shown here is derived from an EMBL/GenBank/DDBJ whole genome shotgun (WGS) entry which is preliminary data.</text>
</comment>
<reference evidence="3" key="1">
    <citation type="submission" date="2023-10" db="EMBL/GenBank/DDBJ databases">
        <authorList>
            <person name="Chen Y."/>
            <person name="Shah S."/>
            <person name="Dougan E. K."/>
            <person name="Thang M."/>
            <person name="Chan C."/>
        </authorList>
    </citation>
    <scope>NUCLEOTIDE SEQUENCE [LARGE SCALE GENOMIC DNA]</scope>
</reference>
<feature type="coiled-coil region" evidence="1">
    <location>
        <begin position="74"/>
        <end position="113"/>
    </location>
</feature>
<organism evidence="3 4">
    <name type="scientific">Prorocentrum cordatum</name>
    <dbReference type="NCBI Taxonomy" id="2364126"/>
    <lineage>
        <taxon>Eukaryota</taxon>
        <taxon>Sar</taxon>
        <taxon>Alveolata</taxon>
        <taxon>Dinophyceae</taxon>
        <taxon>Prorocentrales</taxon>
        <taxon>Prorocentraceae</taxon>
        <taxon>Prorocentrum</taxon>
    </lineage>
</organism>
<protein>
    <submittedName>
        <fullName evidence="3">Uncharacterized protein</fullName>
    </submittedName>
</protein>
<proteinExistence type="predicted"/>
<evidence type="ECO:0000313" key="4">
    <source>
        <dbReference type="Proteomes" id="UP001189429"/>
    </source>
</evidence>
<feature type="compositionally biased region" description="Low complexity" evidence="2">
    <location>
        <begin position="287"/>
        <end position="298"/>
    </location>
</feature>
<feature type="region of interest" description="Disordered" evidence="2">
    <location>
        <begin position="1"/>
        <end position="40"/>
    </location>
</feature>
<evidence type="ECO:0000256" key="2">
    <source>
        <dbReference type="SAM" id="MobiDB-lite"/>
    </source>
</evidence>
<keyword evidence="1" id="KW-0175">Coiled coil</keyword>
<keyword evidence="4" id="KW-1185">Reference proteome</keyword>
<sequence>MPSQSARPQFAAVAQPFHTPRGRVEGPEDATGDGEAPAPPQDLLSVLKSMLAEQAQEQGAIAKQLVDDRLAAMLGEVQERLRAVREELRAELNERLDSQRRETQEELRSVREELPAELGEVLDGRHRATLEELRAMRERVQAELGEKPHGQRRATQEELCTKDDMRAELGEKLDSQRRATQEQLRAMREGLQAELGERLDSQHWATQEQLRAVRLELQAELGEKLDSQRRATQEQLRAVRGLLRGIRVSPLPPVRPTALATTTTPARAPVRRARARRAAGLPPRPGGPRAVAPSSMPRPTRRAPPPSARSVTRPMPCGLQGGASRHVGPSPAASGRCGRRFGGGAHRGRPDAGH</sequence>
<evidence type="ECO:0000313" key="3">
    <source>
        <dbReference type="EMBL" id="CAK0794264.1"/>
    </source>
</evidence>
<evidence type="ECO:0000256" key="1">
    <source>
        <dbReference type="SAM" id="Coils"/>
    </source>
</evidence>
<feature type="compositionally biased region" description="Low complexity" evidence="2">
    <location>
        <begin position="256"/>
        <end position="268"/>
    </location>
</feature>
<dbReference type="Proteomes" id="UP001189429">
    <property type="component" value="Unassembled WGS sequence"/>
</dbReference>